<gene>
    <name evidence="1" type="ORF">AAFF_G00359660</name>
</gene>
<comment type="caution">
    <text evidence="1">The sequence shown here is derived from an EMBL/GenBank/DDBJ whole genome shotgun (WGS) entry which is preliminary data.</text>
</comment>
<evidence type="ECO:0000313" key="2">
    <source>
        <dbReference type="Proteomes" id="UP001221898"/>
    </source>
</evidence>
<keyword evidence="2" id="KW-1185">Reference proteome</keyword>
<reference evidence="1" key="1">
    <citation type="journal article" date="2023" name="Science">
        <title>Genome structures resolve the early diversification of teleost fishes.</title>
        <authorList>
            <person name="Parey E."/>
            <person name="Louis A."/>
            <person name="Montfort J."/>
            <person name="Bouchez O."/>
            <person name="Roques C."/>
            <person name="Iampietro C."/>
            <person name="Lluch J."/>
            <person name="Castinel A."/>
            <person name="Donnadieu C."/>
            <person name="Desvignes T."/>
            <person name="Floi Bucao C."/>
            <person name="Jouanno E."/>
            <person name="Wen M."/>
            <person name="Mejri S."/>
            <person name="Dirks R."/>
            <person name="Jansen H."/>
            <person name="Henkel C."/>
            <person name="Chen W.J."/>
            <person name="Zahm M."/>
            <person name="Cabau C."/>
            <person name="Klopp C."/>
            <person name="Thompson A.W."/>
            <person name="Robinson-Rechavi M."/>
            <person name="Braasch I."/>
            <person name="Lecointre G."/>
            <person name="Bobe J."/>
            <person name="Postlethwait J.H."/>
            <person name="Berthelot C."/>
            <person name="Roest Crollius H."/>
            <person name="Guiguen Y."/>
        </authorList>
    </citation>
    <scope>NUCLEOTIDE SEQUENCE</scope>
    <source>
        <strain evidence="1">NC1722</strain>
    </source>
</reference>
<evidence type="ECO:0000313" key="1">
    <source>
        <dbReference type="EMBL" id="KAJ8403050.1"/>
    </source>
</evidence>
<organism evidence="1 2">
    <name type="scientific">Aldrovandia affinis</name>
    <dbReference type="NCBI Taxonomy" id="143900"/>
    <lineage>
        <taxon>Eukaryota</taxon>
        <taxon>Metazoa</taxon>
        <taxon>Chordata</taxon>
        <taxon>Craniata</taxon>
        <taxon>Vertebrata</taxon>
        <taxon>Euteleostomi</taxon>
        <taxon>Actinopterygii</taxon>
        <taxon>Neopterygii</taxon>
        <taxon>Teleostei</taxon>
        <taxon>Notacanthiformes</taxon>
        <taxon>Halosauridae</taxon>
        <taxon>Aldrovandia</taxon>
    </lineage>
</organism>
<protein>
    <submittedName>
        <fullName evidence="1">Uncharacterized protein</fullName>
    </submittedName>
</protein>
<name>A0AAD7WNC9_9TELE</name>
<dbReference type="Proteomes" id="UP001221898">
    <property type="component" value="Unassembled WGS sequence"/>
</dbReference>
<sequence length="90" mass="9905">MCPFWAHLRRPAGPGTLSLEELPRLAWTDVCEARPGPRPVQPRSLAHSTAISPPRATRSECLEDVARVHLSGSVFDAGALFMNVLKIYEP</sequence>
<accession>A0AAD7WNC9</accession>
<proteinExistence type="predicted"/>
<dbReference type="AlphaFoldDB" id="A0AAD7WNC9"/>
<dbReference type="EMBL" id="JAINUG010000060">
    <property type="protein sequence ID" value="KAJ8403050.1"/>
    <property type="molecule type" value="Genomic_DNA"/>
</dbReference>